<organism evidence="1 2">
    <name type="scientific">Mycobacterium phage MichelleMyBell</name>
    <dbReference type="NCBI Taxonomy" id="1445726"/>
    <lineage>
        <taxon>Viruses</taxon>
        <taxon>Duplodnaviria</taxon>
        <taxon>Heunggongvirae</taxon>
        <taxon>Uroviricota</taxon>
        <taxon>Caudoviricetes</taxon>
        <taxon>Nclasvirinae</taxon>
        <taxon>Charlievirus</taxon>
        <taxon>Charlievirus michellemybell</taxon>
    </lineage>
</organism>
<gene>
    <name evidence="1" type="primary">46</name>
    <name evidence="1" type="ORF">PBI_MICHELLEMYBELL_46</name>
</gene>
<dbReference type="GeneID" id="18503530"/>
<dbReference type="RefSeq" id="YP_009006647.1">
    <property type="nucleotide sequence ID" value="NC_023572.1"/>
</dbReference>
<protein>
    <submittedName>
        <fullName evidence="1">Uncharacterized protein</fullName>
    </submittedName>
</protein>
<dbReference type="OrthoDB" id="18858at10239"/>
<dbReference type="KEGG" id="vg:18503530"/>
<evidence type="ECO:0000313" key="2">
    <source>
        <dbReference type="Proteomes" id="UP000019120"/>
    </source>
</evidence>
<sequence>MMAYEFETDEWRRAVNDMSESERAAALDAPRRTLGLVGDRDDARDEIGGRR</sequence>
<dbReference type="EMBL" id="KF986246">
    <property type="protein sequence ID" value="AHG24367.1"/>
    <property type="molecule type" value="Genomic_DNA"/>
</dbReference>
<dbReference type="Proteomes" id="UP000019120">
    <property type="component" value="Segment"/>
</dbReference>
<reference evidence="1 2" key="1">
    <citation type="submission" date="2013-12" db="EMBL/GenBank/DDBJ databases">
        <authorList>
            <person name="Ahn M."/>
            <person name="Bryant J."/>
            <person name="Carlin L."/>
            <person name="Curry R.E."/>
            <person name="Curtis L."/>
            <person name="Dasilva T."/>
            <person name="Hackel J."/>
            <person name="Hulass C."/>
            <person name="Jeanty D."/>
            <person name="McComb C."/>
            <person name="Morgan Y."/>
            <person name="Schaller J."/>
            <person name="Teti M."/>
            <person name="Van Tongel V."/>
            <person name="Park P.J."/>
            <person name="Washington J.M."/>
            <person name="Bradley K.W."/>
            <person name="Clarke D.Q."/>
            <person name="Lewis M.F."/>
            <person name="Barker L.P."/>
            <person name="Bailey C."/>
            <person name="Asai D.J."/>
            <person name="Garber M.L."/>
            <person name="Bowman C.A."/>
            <person name="Russell D.A."/>
            <person name="Pope W.H."/>
            <person name="Jacobs-Sera D."/>
            <person name="Hendrix R.W."/>
            <person name="Hatfull G.F."/>
        </authorList>
    </citation>
    <scope>NUCLEOTIDE SEQUENCE [LARGE SCALE GENOMIC DNA]</scope>
</reference>
<accession>W0LK14</accession>
<name>W0LK14_9CAUD</name>
<evidence type="ECO:0000313" key="1">
    <source>
        <dbReference type="EMBL" id="AHG24367.1"/>
    </source>
</evidence>
<proteinExistence type="predicted"/>
<keyword evidence="2" id="KW-1185">Reference proteome</keyword>